<name>A0A6J5TBA4_9CAUD</name>
<protein>
    <recommendedName>
        <fullName evidence="2">DUF6378 domain-containing protein</fullName>
    </recommendedName>
</protein>
<reference evidence="3" key="1">
    <citation type="submission" date="2020-05" db="EMBL/GenBank/DDBJ databases">
        <authorList>
            <person name="Chiriac C."/>
            <person name="Salcher M."/>
            <person name="Ghai R."/>
            <person name="Kavagutti S V."/>
        </authorList>
    </citation>
    <scope>NUCLEOTIDE SEQUENCE</scope>
</reference>
<dbReference type="InterPro" id="IPR045958">
    <property type="entry name" value="DUF6378"/>
</dbReference>
<evidence type="ECO:0000259" key="2">
    <source>
        <dbReference type="Pfam" id="PF19905"/>
    </source>
</evidence>
<sequence length="92" mass="10165">MSDINKTLEKRRGTHGSFESTAKTAQAIKSIIDDGDSNELLLSFQREALHQIATKISRIVNGDPDHADSWHDIAGYATLTESLIVERAPKCE</sequence>
<feature type="region of interest" description="Disordered" evidence="1">
    <location>
        <begin position="1"/>
        <end position="21"/>
    </location>
</feature>
<feature type="domain" description="DUF6378" evidence="2">
    <location>
        <begin position="10"/>
        <end position="82"/>
    </location>
</feature>
<dbReference type="EMBL" id="LR797826">
    <property type="protein sequence ID" value="CAB4242247.1"/>
    <property type="molecule type" value="Genomic_DNA"/>
</dbReference>
<accession>A0A6J5TBA4</accession>
<evidence type="ECO:0000313" key="3">
    <source>
        <dbReference type="EMBL" id="CAB4242247.1"/>
    </source>
</evidence>
<feature type="compositionally biased region" description="Basic and acidic residues" evidence="1">
    <location>
        <begin position="1"/>
        <end position="11"/>
    </location>
</feature>
<evidence type="ECO:0000256" key="1">
    <source>
        <dbReference type="SAM" id="MobiDB-lite"/>
    </source>
</evidence>
<gene>
    <name evidence="3" type="ORF">UFOVP83_49</name>
</gene>
<proteinExistence type="predicted"/>
<dbReference type="Pfam" id="PF19905">
    <property type="entry name" value="DUF6378"/>
    <property type="match status" value="1"/>
</dbReference>
<organism evidence="3">
    <name type="scientific">uncultured Caudovirales phage</name>
    <dbReference type="NCBI Taxonomy" id="2100421"/>
    <lineage>
        <taxon>Viruses</taxon>
        <taxon>Duplodnaviria</taxon>
        <taxon>Heunggongvirae</taxon>
        <taxon>Uroviricota</taxon>
        <taxon>Caudoviricetes</taxon>
        <taxon>Peduoviridae</taxon>
        <taxon>Maltschvirus</taxon>
        <taxon>Maltschvirus maltsch</taxon>
    </lineage>
</organism>